<evidence type="ECO:0000313" key="4">
    <source>
        <dbReference type="Proteomes" id="UP000265520"/>
    </source>
</evidence>
<sequence>MGRKKKQVGETSEENGNHNKVEDKSSNAYDNDTMIFICKAQELKEEGNRMFQKRDLQGAMVKYEKALKLLPTNHIDVSYVRSNMAACYMQMGL</sequence>
<evidence type="ECO:0000256" key="2">
    <source>
        <dbReference type="SAM" id="MobiDB-lite"/>
    </source>
</evidence>
<name>A0A392PX61_9FABA</name>
<feature type="repeat" description="TPR" evidence="1">
    <location>
        <begin position="40"/>
        <end position="73"/>
    </location>
</feature>
<dbReference type="InterPro" id="IPR044517">
    <property type="entry name" value="PHOX1-4"/>
</dbReference>
<dbReference type="Gene3D" id="1.25.40.10">
    <property type="entry name" value="Tetratricopeptide repeat domain"/>
    <property type="match status" value="1"/>
</dbReference>
<comment type="caution">
    <text evidence="3">The sequence shown here is derived from an EMBL/GenBank/DDBJ whole genome shotgun (WGS) entry which is preliminary data.</text>
</comment>
<dbReference type="SUPFAM" id="SSF48452">
    <property type="entry name" value="TPR-like"/>
    <property type="match status" value="1"/>
</dbReference>
<keyword evidence="4" id="KW-1185">Reference proteome</keyword>
<accession>A0A392PX61</accession>
<keyword evidence="3" id="KW-0346">Stress response</keyword>
<reference evidence="3 4" key="1">
    <citation type="journal article" date="2018" name="Front. Plant Sci.">
        <title>Red Clover (Trifolium pratense) and Zigzag Clover (T. medium) - A Picture of Genomic Similarities and Differences.</title>
        <authorList>
            <person name="Dluhosova J."/>
            <person name="Istvanek J."/>
            <person name="Nedelnik J."/>
            <person name="Repkova J."/>
        </authorList>
    </citation>
    <scope>NUCLEOTIDE SEQUENCE [LARGE SCALE GENOMIC DNA]</scope>
    <source>
        <strain evidence="4">cv. 10/8</strain>
        <tissue evidence="3">Leaf</tissue>
    </source>
</reference>
<proteinExistence type="predicted"/>
<feature type="region of interest" description="Disordered" evidence="2">
    <location>
        <begin position="1"/>
        <end position="27"/>
    </location>
</feature>
<dbReference type="InterPro" id="IPR011990">
    <property type="entry name" value="TPR-like_helical_dom_sf"/>
</dbReference>
<feature type="compositionally biased region" description="Basic and acidic residues" evidence="2">
    <location>
        <begin position="15"/>
        <end position="25"/>
    </location>
</feature>
<dbReference type="InterPro" id="IPR019734">
    <property type="entry name" value="TPR_rpt"/>
</dbReference>
<evidence type="ECO:0000256" key="1">
    <source>
        <dbReference type="PROSITE-ProRule" id="PRU00339"/>
    </source>
</evidence>
<dbReference type="PROSITE" id="PS50005">
    <property type="entry name" value="TPR"/>
    <property type="match status" value="1"/>
</dbReference>
<dbReference type="EMBL" id="LXQA010099934">
    <property type="protein sequence ID" value="MCI16222.1"/>
    <property type="molecule type" value="Genomic_DNA"/>
</dbReference>
<dbReference type="Proteomes" id="UP000265520">
    <property type="component" value="Unassembled WGS sequence"/>
</dbReference>
<dbReference type="PANTHER" id="PTHR46183">
    <property type="entry name" value="PROTEIN CLMP1"/>
    <property type="match status" value="1"/>
</dbReference>
<dbReference type="PANTHER" id="PTHR46183:SF16">
    <property type="entry name" value="PROTEIN PHOX3"/>
    <property type="match status" value="1"/>
</dbReference>
<feature type="non-terminal residue" evidence="3">
    <location>
        <position position="93"/>
    </location>
</feature>
<evidence type="ECO:0000313" key="3">
    <source>
        <dbReference type="EMBL" id="MCI16222.1"/>
    </source>
</evidence>
<organism evidence="3 4">
    <name type="scientific">Trifolium medium</name>
    <dbReference type="NCBI Taxonomy" id="97028"/>
    <lineage>
        <taxon>Eukaryota</taxon>
        <taxon>Viridiplantae</taxon>
        <taxon>Streptophyta</taxon>
        <taxon>Embryophyta</taxon>
        <taxon>Tracheophyta</taxon>
        <taxon>Spermatophyta</taxon>
        <taxon>Magnoliopsida</taxon>
        <taxon>eudicotyledons</taxon>
        <taxon>Gunneridae</taxon>
        <taxon>Pentapetalae</taxon>
        <taxon>rosids</taxon>
        <taxon>fabids</taxon>
        <taxon>Fabales</taxon>
        <taxon>Fabaceae</taxon>
        <taxon>Papilionoideae</taxon>
        <taxon>50 kb inversion clade</taxon>
        <taxon>NPAAA clade</taxon>
        <taxon>Hologalegina</taxon>
        <taxon>IRL clade</taxon>
        <taxon>Trifolieae</taxon>
        <taxon>Trifolium</taxon>
    </lineage>
</organism>
<protein>
    <submittedName>
        <fullName evidence="3">Putative heat shock protein 70 (HSP70)-interacting protein</fullName>
    </submittedName>
</protein>
<keyword evidence="1" id="KW-0802">TPR repeat</keyword>
<dbReference type="AlphaFoldDB" id="A0A392PX61"/>